<dbReference type="AlphaFoldDB" id="A0A3T0KZ79"/>
<reference evidence="1 2" key="1">
    <citation type="submission" date="2018-01" db="EMBL/GenBank/DDBJ databases">
        <title>Bacillus asahii Genome sequencing and assembly.</title>
        <authorList>
            <person name="Jiang H."/>
            <person name="Feng Y."/>
            <person name="Zhao F."/>
            <person name="Lin X."/>
        </authorList>
    </citation>
    <scope>NUCLEOTIDE SEQUENCE [LARGE SCALE GENOMIC DNA]</scope>
    <source>
        <strain evidence="1 2">OM18</strain>
        <plasmid evidence="2">pom18</plasmid>
    </source>
</reference>
<dbReference type="KEGG" id="pasa:BAOM_p004"/>
<evidence type="ECO:0000313" key="1">
    <source>
        <dbReference type="EMBL" id="AZV45657.1"/>
    </source>
</evidence>
<dbReference type="Proteomes" id="UP000283095">
    <property type="component" value="Plasmid pOM18"/>
</dbReference>
<name>A0A3T0KZ79_9BACI</name>
<proteinExistence type="predicted"/>
<accession>A0A3T0KZ79</accession>
<dbReference type="RefSeq" id="WP_127762715.1">
    <property type="nucleotide sequence ID" value="NZ_CP026096.1"/>
</dbReference>
<organism evidence="1 2">
    <name type="scientific">Peribacillus asahii</name>
    <dbReference type="NCBI Taxonomy" id="228899"/>
    <lineage>
        <taxon>Bacteria</taxon>
        <taxon>Bacillati</taxon>
        <taxon>Bacillota</taxon>
        <taxon>Bacilli</taxon>
        <taxon>Bacillales</taxon>
        <taxon>Bacillaceae</taxon>
        <taxon>Peribacillus</taxon>
    </lineage>
</organism>
<protein>
    <submittedName>
        <fullName evidence="1">Uncharacterized protein</fullName>
    </submittedName>
</protein>
<sequence length="234" mass="27701">MGSATRIISYKATLRVKRLLNQYSENLKTSKAKIINYALYEIFIKYPNKATTAAIATYITSNNFDLKKDNYTLHILIDYYDRFLALKEEVQTINHIEYHDNEFFGFLLSFYFDKISFVRKKKVNEHLKNDPKPSQIGLYLNKELKDRINKLCKDYQLNAGMLLFDILTDVDLGNLPFKFLPNDVVIESKEKERIIIYLPQYIHQQLNELPLTNSFITEIRSEQYLNKFNLKKDN</sequence>
<evidence type="ECO:0000313" key="2">
    <source>
        <dbReference type="Proteomes" id="UP000283095"/>
    </source>
</evidence>
<keyword evidence="1" id="KW-0614">Plasmid</keyword>
<geneLocation type="plasmid" evidence="2">
    <name>pom18</name>
</geneLocation>
<dbReference type="EMBL" id="CP026096">
    <property type="protein sequence ID" value="AZV45657.1"/>
    <property type="molecule type" value="Genomic_DNA"/>
</dbReference>
<gene>
    <name evidence="1" type="ORF">BAOM_p004</name>
</gene>